<evidence type="ECO:0000256" key="1">
    <source>
        <dbReference type="RuleBase" id="RU003513"/>
    </source>
</evidence>
<comment type="similarity">
    <text evidence="1">Belongs to the UDP-N-acetylglucosamine 2-epimerase family.</text>
</comment>
<dbReference type="PaxDb" id="880073-Calab_0562"/>
<protein>
    <submittedName>
        <fullName evidence="3 4">UDP-N-acetylglucosamine 2-epimerase</fullName>
    </submittedName>
</protein>
<evidence type="ECO:0000313" key="6">
    <source>
        <dbReference type="Proteomes" id="UP000183868"/>
    </source>
</evidence>
<dbReference type="SUPFAM" id="SSF53756">
    <property type="entry name" value="UDP-Glycosyltransferase/glycogen phosphorylase"/>
    <property type="match status" value="1"/>
</dbReference>
<feature type="domain" description="UDP-N-acetylglucosamine 2-epimerase" evidence="2">
    <location>
        <begin position="43"/>
        <end position="375"/>
    </location>
</feature>
<dbReference type="InterPro" id="IPR029767">
    <property type="entry name" value="WecB-like"/>
</dbReference>
<dbReference type="EMBL" id="CP018099">
    <property type="protein sequence ID" value="APF20144.1"/>
    <property type="molecule type" value="Genomic_DNA"/>
</dbReference>
<dbReference type="Gene3D" id="3.40.50.2000">
    <property type="entry name" value="Glycogen Phosphorylase B"/>
    <property type="match status" value="2"/>
</dbReference>
<evidence type="ECO:0000313" key="4">
    <source>
        <dbReference type="EMBL" id="EHO40205.1"/>
    </source>
</evidence>
<dbReference type="Proteomes" id="UP000183868">
    <property type="component" value="Chromosome"/>
</dbReference>
<name>H1XS41_CALAY</name>
<evidence type="ECO:0000259" key="2">
    <source>
        <dbReference type="Pfam" id="PF02350"/>
    </source>
</evidence>
<dbReference type="GO" id="GO:0016853">
    <property type="term" value="F:isomerase activity"/>
    <property type="evidence" value="ECO:0007669"/>
    <property type="project" value="UniProtKB-KW"/>
</dbReference>
<reference evidence="3 6" key="2">
    <citation type="submission" date="2016-11" db="EMBL/GenBank/DDBJ databases">
        <title>Genomic analysis of Caldithrix abyssi and proposal of a novel bacterial phylum Caldithrichaeota.</title>
        <authorList>
            <person name="Kublanov I."/>
            <person name="Sigalova O."/>
            <person name="Gavrilov S."/>
            <person name="Lebedinsky A."/>
            <person name="Ivanova N."/>
            <person name="Daum C."/>
            <person name="Reddy T."/>
            <person name="Klenk H.P."/>
            <person name="Goker M."/>
            <person name="Reva O."/>
            <person name="Miroshnichenko M."/>
            <person name="Kyprides N."/>
            <person name="Woyke T."/>
            <person name="Gelfand M."/>
        </authorList>
    </citation>
    <scope>NUCLEOTIDE SEQUENCE [LARGE SCALE GENOMIC DNA]</scope>
    <source>
        <strain evidence="3 6">LF13</strain>
    </source>
</reference>
<gene>
    <name evidence="3" type="ORF">Cabys_3396</name>
    <name evidence="4" type="ORF">Calab_0562</name>
</gene>
<dbReference type="EMBL" id="CM001402">
    <property type="protein sequence ID" value="EHO40205.1"/>
    <property type="molecule type" value="Genomic_DNA"/>
</dbReference>
<dbReference type="PANTHER" id="PTHR43174">
    <property type="entry name" value="UDP-N-ACETYLGLUCOSAMINE 2-EPIMERASE"/>
    <property type="match status" value="1"/>
</dbReference>
<dbReference type="Pfam" id="PF02350">
    <property type="entry name" value="Epimerase_2"/>
    <property type="match status" value="1"/>
</dbReference>
<accession>H1XS41</accession>
<dbReference type="eggNOG" id="COG0381">
    <property type="taxonomic scope" value="Bacteria"/>
</dbReference>
<sequence>MTNFQKSIIHQESKISKLKVMTFVGTRPEIIRLSATIKLLDQFVNHILVHTGQNYDYELNEIFFKDLDLRKPDYFLNVDISSLGAAVGDIIKKSEEVLIKEKPDAVLVLGDTNSCLAAYMAKRMHIPIYHMEAGNRCFDFNVPEEINRRIIDHIADFNLVYTEHARRHLLTEGLPHRRIYLTGSPMFEVLQQNMEKISNSKILNELKLERKKYFIVSVHREENVDYKTNLQNIIEILNLIVKEYDFPVIVTTHPRTRKRMQSLSEIQINEKIKFLKPFGFSDYVHLQMHALCTISDSGTISEESAILNFPAITLRNSMERPEAMDSGTIILTGFSKDVIFNSINLAIDEYKQNRKKEIPKEYLVTDTSWRVLKLIMGTVKLSNKWFGIEKK</sequence>
<dbReference type="KEGG" id="caby:Cabys_3396"/>
<dbReference type="PANTHER" id="PTHR43174:SF1">
    <property type="entry name" value="UDP-N-ACETYLGLUCOSAMINE 2-EPIMERASE"/>
    <property type="match status" value="1"/>
</dbReference>
<dbReference type="InParanoid" id="H1XS41"/>
<organism evidence="4 5">
    <name type="scientific">Caldithrix abyssi DSM 13497</name>
    <dbReference type="NCBI Taxonomy" id="880073"/>
    <lineage>
        <taxon>Bacteria</taxon>
        <taxon>Pseudomonadati</taxon>
        <taxon>Calditrichota</taxon>
        <taxon>Calditrichia</taxon>
        <taxon>Calditrichales</taxon>
        <taxon>Calditrichaceae</taxon>
        <taxon>Caldithrix</taxon>
    </lineage>
</organism>
<dbReference type="OrthoDB" id="9803238at2"/>
<dbReference type="STRING" id="880073.Cabys_3396"/>
<dbReference type="NCBIfam" id="TIGR00236">
    <property type="entry name" value="wecB"/>
    <property type="match status" value="1"/>
</dbReference>
<keyword evidence="5" id="KW-1185">Reference proteome</keyword>
<dbReference type="InterPro" id="IPR003331">
    <property type="entry name" value="UDP_GlcNAc_Epimerase_2_dom"/>
</dbReference>
<dbReference type="HOGENOM" id="CLU_041674_0_0_0"/>
<dbReference type="AlphaFoldDB" id="H1XS41"/>
<dbReference type="RefSeq" id="WP_006927133.1">
    <property type="nucleotide sequence ID" value="NZ_CM001402.1"/>
</dbReference>
<proteinExistence type="inferred from homology"/>
<dbReference type="CDD" id="cd03786">
    <property type="entry name" value="GTB_UDP-GlcNAc_2-Epimerase"/>
    <property type="match status" value="1"/>
</dbReference>
<keyword evidence="1" id="KW-0413">Isomerase</keyword>
<dbReference type="Proteomes" id="UP000004671">
    <property type="component" value="Chromosome"/>
</dbReference>
<evidence type="ECO:0000313" key="3">
    <source>
        <dbReference type="EMBL" id="APF20144.1"/>
    </source>
</evidence>
<reference evidence="4 5" key="1">
    <citation type="submission" date="2011-09" db="EMBL/GenBank/DDBJ databases">
        <title>The permanent draft genome of Caldithrix abyssi DSM 13497.</title>
        <authorList>
            <consortium name="US DOE Joint Genome Institute (JGI-PGF)"/>
            <person name="Lucas S."/>
            <person name="Han J."/>
            <person name="Lapidus A."/>
            <person name="Bruce D."/>
            <person name="Goodwin L."/>
            <person name="Pitluck S."/>
            <person name="Peters L."/>
            <person name="Kyrpides N."/>
            <person name="Mavromatis K."/>
            <person name="Ivanova N."/>
            <person name="Mikhailova N."/>
            <person name="Chertkov O."/>
            <person name="Detter J.C."/>
            <person name="Tapia R."/>
            <person name="Han C."/>
            <person name="Land M."/>
            <person name="Hauser L."/>
            <person name="Markowitz V."/>
            <person name="Cheng J.-F."/>
            <person name="Hugenholtz P."/>
            <person name="Woyke T."/>
            <person name="Wu D."/>
            <person name="Spring S."/>
            <person name="Brambilla E."/>
            <person name="Klenk H.-P."/>
            <person name="Eisen J.A."/>
        </authorList>
    </citation>
    <scope>NUCLEOTIDE SEQUENCE [LARGE SCALE GENOMIC DNA]</scope>
    <source>
        <strain evidence="4 5">DSM 13497</strain>
    </source>
</reference>
<evidence type="ECO:0000313" key="5">
    <source>
        <dbReference type="Proteomes" id="UP000004671"/>
    </source>
</evidence>